<gene>
    <name evidence="1" type="ORF">WN51_07189</name>
</gene>
<dbReference type="EMBL" id="KQ435714">
    <property type="protein sequence ID" value="KOX79187.1"/>
    <property type="molecule type" value="Genomic_DNA"/>
</dbReference>
<evidence type="ECO:0000313" key="2">
    <source>
        <dbReference type="Proteomes" id="UP000053105"/>
    </source>
</evidence>
<reference evidence="1 2" key="1">
    <citation type="submission" date="2015-07" db="EMBL/GenBank/DDBJ databases">
        <title>The genome of Melipona quadrifasciata.</title>
        <authorList>
            <person name="Pan H."/>
            <person name="Kapheim K."/>
        </authorList>
    </citation>
    <scope>NUCLEOTIDE SEQUENCE [LARGE SCALE GENOMIC DNA]</scope>
    <source>
        <strain evidence="1">0111107301</strain>
        <tissue evidence="1">Whole body</tissue>
    </source>
</reference>
<keyword evidence="2" id="KW-1185">Reference proteome</keyword>
<dbReference type="AlphaFoldDB" id="A0A0M9A856"/>
<accession>A0A0M9A856</accession>
<dbReference type="Proteomes" id="UP000053105">
    <property type="component" value="Unassembled WGS sequence"/>
</dbReference>
<proteinExistence type="predicted"/>
<organism evidence="1 2">
    <name type="scientific">Melipona quadrifasciata</name>
    <dbReference type="NCBI Taxonomy" id="166423"/>
    <lineage>
        <taxon>Eukaryota</taxon>
        <taxon>Metazoa</taxon>
        <taxon>Ecdysozoa</taxon>
        <taxon>Arthropoda</taxon>
        <taxon>Hexapoda</taxon>
        <taxon>Insecta</taxon>
        <taxon>Pterygota</taxon>
        <taxon>Neoptera</taxon>
        <taxon>Endopterygota</taxon>
        <taxon>Hymenoptera</taxon>
        <taxon>Apocrita</taxon>
        <taxon>Aculeata</taxon>
        <taxon>Apoidea</taxon>
        <taxon>Anthophila</taxon>
        <taxon>Apidae</taxon>
        <taxon>Melipona</taxon>
    </lineage>
</organism>
<sequence length="376" mass="42353">MAATWQNLGVKGRTTSGPRVCGGLVFEKVARATARAGPLSWPMIFGPGDATLFTGRMLNSHVVERSNSEEFSRIEAKEATASYQSVRSRGTEEGGEEEASDRCWLSRISYRFEAVHRFTSGPLAGDFPGPPATPPLGYRRGNQISFKYRGQLKTKRKYFKASKYYQAVETSLQNSLFSWLKLANKRPGISGPTRWLKIESGNAIPAWPVGRRINLSPAFPSVCWTKQRPGGARSGFRWARRRYRRWRQKRCSVDVHPKWRWNVGGSTSVHAEGRRHVACKSFTRVCVSANEPEQATWRSFDVGTGACLHAEPAPLGQPCTKPVLPTAYTSIERAELSGRLRRLKPNPPPLRPRIRTPSSRKTGRFIRRIWSKLQKL</sequence>
<evidence type="ECO:0000313" key="1">
    <source>
        <dbReference type="EMBL" id="KOX79187.1"/>
    </source>
</evidence>
<protein>
    <submittedName>
        <fullName evidence="1">Uncharacterized protein</fullName>
    </submittedName>
</protein>
<name>A0A0M9A856_9HYME</name>